<feature type="short sequence motif" description="Q motif" evidence="9">
    <location>
        <begin position="27"/>
        <end position="55"/>
    </location>
</feature>
<evidence type="ECO:0000256" key="4">
    <source>
        <dbReference type="ARBA" id="ARBA00022801"/>
    </source>
</evidence>
<dbReference type="PROSITE" id="PS51192">
    <property type="entry name" value="HELICASE_ATP_BIND_1"/>
    <property type="match status" value="1"/>
</dbReference>
<dbReference type="Gene3D" id="3.40.50.300">
    <property type="entry name" value="P-loop containing nucleotide triphosphate hydrolases"/>
    <property type="match status" value="2"/>
</dbReference>
<accession>A0AAE1YNZ6</accession>
<feature type="domain" description="Helicase C-terminal" evidence="12">
    <location>
        <begin position="255"/>
        <end position="404"/>
    </location>
</feature>
<dbReference type="PANTHER" id="PTHR47959">
    <property type="entry name" value="ATP-DEPENDENT RNA HELICASE RHLE-RELATED"/>
    <property type="match status" value="1"/>
</dbReference>
<dbReference type="Pfam" id="PF00271">
    <property type="entry name" value="Helicase_C"/>
    <property type="match status" value="1"/>
</dbReference>
<dbReference type="InterPro" id="IPR033517">
    <property type="entry name" value="DDX54/DBP10_DEAD-box_helicase"/>
</dbReference>
<dbReference type="InterPro" id="IPR012541">
    <property type="entry name" value="DBP10_C"/>
</dbReference>
<protein>
    <recommendedName>
        <fullName evidence="2">RNA helicase</fullName>
        <ecNumber evidence="2">3.6.4.13</ecNumber>
    </recommendedName>
</protein>
<evidence type="ECO:0000259" key="12">
    <source>
        <dbReference type="PROSITE" id="PS51194"/>
    </source>
</evidence>
<evidence type="ECO:0000313" key="15">
    <source>
        <dbReference type="Proteomes" id="UP001293254"/>
    </source>
</evidence>
<feature type="domain" description="Helicase ATP-binding" evidence="11">
    <location>
        <begin position="58"/>
        <end position="231"/>
    </location>
</feature>
<dbReference type="InterPro" id="IPR014014">
    <property type="entry name" value="RNA_helicase_DEAD_Q_motif"/>
</dbReference>
<dbReference type="InterPro" id="IPR027417">
    <property type="entry name" value="P-loop_NTPase"/>
</dbReference>
<dbReference type="GO" id="GO:0003723">
    <property type="term" value="F:RNA binding"/>
    <property type="evidence" value="ECO:0007669"/>
    <property type="project" value="UniProtKB-KW"/>
</dbReference>
<dbReference type="CDD" id="cd18787">
    <property type="entry name" value="SF2_C_DEAD"/>
    <property type="match status" value="1"/>
</dbReference>
<dbReference type="Pfam" id="PF00270">
    <property type="entry name" value="DEAD"/>
    <property type="match status" value="1"/>
</dbReference>
<evidence type="ECO:0000256" key="9">
    <source>
        <dbReference type="PROSITE-ProRule" id="PRU00552"/>
    </source>
</evidence>
<keyword evidence="7" id="KW-0694">RNA-binding</keyword>
<evidence type="ECO:0000259" key="13">
    <source>
        <dbReference type="PROSITE" id="PS51195"/>
    </source>
</evidence>
<dbReference type="SUPFAM" id="SSF52540">
    <property type="entry name" value="P-loop containing nucleoside triphosphate hydrolases"/>
    <property type="match status" value="1"/>
</dbReference>
<comment type="similarity">
    <text evidence="1">Belongs to the DEAD box helicase family. DDX54/DBP10 subfamily.</text>
</comment>
<dbReference type="PROSITE" id="PS51194">
    <property type="entry name" value="HELICASE_CTER"/>
    <property type="match status" value="1"/>
</dbReference>
<keyword evidence="5 14" id="KW-0347">Helicase</keyword>
<feature type="compositionally biased region" description="Basic and acidic residues" evidence="10">
    <location>
        <begin position="560"/>
        <end position="575"/>
    </location>
</feature>
<dbReference type="CDD" id="cd17959">
    <property type="entry name" value="DEADc_DDX54"/>
    <property type="match status" value="1"/>
</dbReference>
<dbReference type="SMART" id="SM01123">
    <property type="entry name" value="DBP10CT"/>
    <property type="match status" value="1"/>
</dbReference>
<dbReference type="GO" id="GO:0003724">
    <property type="term" value="F:RNA helicase activity"/>
    <property type="evidence" value="ECO:0007669"/>
    <property type="project" value="UniProtKB-EC"/>
</dbReference>
<feature type="compositionally biased region" description="Polar residues" evidence="10">
    <location>
        <begin position="706"/>
        <end position="717"/>
    </location>
</feature>
<feature type="domain" description="DEAD-box RNA helicase Q" evidence="13">
    <location>
        <begin position="27"/>
        <end position="55"/>
    </location>
</feature>
<evidence type="ECO:0000256" key="3">
    <source>
        <dbReference type="ARBA" id="ARBA00022741"/>
    </source>
</evidence>
<dbReference type="GO" id="GO:0005524">
    <property type="term" value="F:ATP binding"/>
    <property type="evidence" value="ECO:0007669"/>
    <property type="project" value="UniProtKB-KW"/>
</dbReference>
<feature type="compositionally biased region" description="Basic residues" evidence="10">
    <location>
        <begin position="576"/>
        <end position="591"/>
    </location>
</feature>
<feature type="region of interest" description="Disordered" evidence="10">
    <location>
        <begin position="554"/>
        <end position="595"/>
    </location>
</feature>
<proteinExistence type="inferred from homology"/>
<evidence type="ECO:0000256" key="7">
    <source>
        <dbReference type="ARBA" id="ARBA00022884"/>
    </source>
</evidence>
<dbReference type="Proteomes" id="UP001293254">
    <property type="component" value="Unassembled WGS sequence"/>
</dbReference>
<dbReference type="GO" id="GO:0016787">
    <property type="term" value="F:hydrolase activity"/>
    <property type="evidence" value="ECO:0007669"/>
    <property type="project" value="UniProtKB-KW"/>
</dbReference>
<dbReference type="EC" id="3.6.4.13" evidence="2"/>
<evidence type="ECO:0000256" key="2">
    <source>
        <dbReference type="ARBA" id="ARBA00012552"/>
    </source>
</evidence>
<comment type="caution">
    <text evidence="14">The sequence shown here is derived from an EMBL/GenBank/DDBJ whole genome shotgun (WGS) entry which is preliminary data.</text>
</comment>
<feature type="compositionally biased region" description="Basic and acidic residues" evidence="10">
    <location>
        <begin position="742"/>
        <end position="764"/>
    </location>
</feature>
<name>A0AAE1YNZ6_9LAMI</name>
<reference evidence="14" key="2">
    <citation type="journal article" date="2024" name="Plant">
        <title>Genomic evolution and insights into agronomic trait innovations of Sesamum species.</title>
        <authorList>
            <person name="Miao H."/>
            <person name="Wang L."/>
            <person name="Qu L."/>
            <person name="Liu H."/>
            <person name="Sun Y."/>
            <person name="Le M."/>
            <person name="Wang Q."/>
            <person name="Wei S."/>
            <person name="Zheng Y."/>
            <person name="Lin W."/>
            <person name="Duan Y."/>
            <person name="Cao H."/>
            <person name="Xiong S."/>
            <person name="Wang X."/>
            <person name="Wei L."/>
            <person name="Li C."/>
            <person name="Ma Q."/>
            <person name="Ju M."/>
            <person name="Zhao R."/>
            <person name="Li G."/>
            <person name="Mu C."/>
            <person name="Tian Q."/>
            <person name="Mei H."/>
            <person name="Zhang T."/>
            <person name="Gao T."/>
            <person name="Zhang H."/>
        </authorList>
    </citation>
    <scope>NUCLEOTIDE SEQUENCE</scope>
    <source>
        <strain evidence="14">3651</strain>
    </source>
</reference>
<dbReference type="InterPro" id="IPR011545">
    <property type="entry name" value="DEAD/DEAH_box_helicase_dom"/>
</dbReference>
<dbReference type="InterPro" id="IPR001650">
    <property type="entry name" value="Helicase_C-like"/>
</dbReference>
<comment type="catalytic activity">
    <reaction evidence="8">
        <text>ATP + H2O = ADP + phosphate + H(+)</text>
        <dbReference type="Rhea" id="RHEA:13065"/>
        <dbReference type="ChEBI" id="CHEBI:15377"/>
        <dbReference type="ChEBI" id="CHEBI:15378"/>
        <dbReference type="ChEBI" id="CHEBI:30616"/>
        <dbReference type="ChEBI" id="CHEBI:43474"/>
        <dbReference type="ChEBI" id="CHEBI:456216"/>
        <dbReference type="EC" id="3.6.4.13"/>
    </reaction>
</comment>
<dbReference type="SMART" id="SM00487">
    <property type="entry name" value="DEXDc"/>
    <property type="match status" value="1"/>
</dbReference>
<evidence type="ECO:0000256" key="1">
    <source>
        <dbReference type="ARBA" id="ARBA00010379"/>
    </source>
</evidence>
<feature type="region of interest" description="Disordered" evidence="10">
    <location>
        <begin position="693"/>
        <end position="786"/>
    </location>
</feature>
<dbReference type="SMART" id="SM00490">
    <property type="entry name" value="HELICc"/>
    <property type="match status" value="1"/>
</dbReference>
<keyword evidence="6" id="KW-0067">ATP-binding</keyword>
<dbReference type="GO" id="GO:0005829">
    <property type="term" value="C:cytosol"/>
    <property type="evidence" value="ECO:0007669"/>
    <property type="project" value="TreeGrafter"/>
</dbReference>
<organism evidence="14 15">
    <name type="scientific">Sesamum alatum</name>
    <dbReference type="NCBI Taxonomy" id="300844"/>
    <lineage>
        <taxon>Eukaryota</taxon>
        <taxon>Viridiplantae</taxon>
        <taxon>Streptophyta</taxon>
        <taxon>Embryophyta</taxon>
        <taxon>Tracheophyta</taxon>
        <taxon>Spermatophyta</taxon>
        <taxon>Magnoliopsida</taxon>
        <taxon>eudicotyledons</taxon>
        <taxon>Gunneridae</taxon>
        <taxon>Pentapetalae</taxon>
        <taxon>asterids</taxon>
        <taxon>lamiids</taxon>
        <taxon>Lamiales</taxon>
        <taxon>Pedaliaceae</taxon>
        <taxon>Sesamum</taxon>
    </lineage>
</organism>
<dbReference type="PROSITE" id="PS51195">
    <property type="entry name" value="Q_MOTIF"/>
    <property type="match status" value="1"/>
</dbReference>
<reference evidence="14" key="1">
    <citation type="submission" date="2020-06" db="EMBL/GenBank/DDBJ databases">
        <authorList>
            <person name="Li T."/>
            <person name="Hu X."/>
            <person name="Zhang T."/>
            <person name="Song X."/>
            <person name="Zhang H."/>
            <person name="Dai N."/>
            <person name="Sheng W."/>
            <person name="Hou X."/>
            <person name="Wei L."/>
        </authorList>
    </citation>
    <scope>NUCLEOTIDE SEQUENCE</scope>
    <source>
        <strain evidence="14">3651</strain>
        <tissue evidence="14">Leaf</tissue>
    </source>
</reference>
<dbReference type="InterPro" id="IPR014001">
    <property type="entry name" value="Helicase_ATP-bd"/>
</dbReference>
<keyword evidence="3" id="KW-0547">Nucleotide-binding</keyword>
<dbReference type="InterPro" id="IPR050079">
    <property type="entry name" value="DEAD_box_RNA_helicase"/>
</dbReference>
<sequence length="786" mass="87931">MGGGKILAASKGELKKKQQQSKKSKSGGFESLGLSPNVYNGVKKKGYRVPTPIQRKTMPLILGGYDVVAMARTGSGKTAAFLIPMLQKLKHHVPQAGVRALILSPTRDLALQTFKFSKELGRFTDLRVSLLVGGDSMESQFEELAQNPDCIIATPGRLMHHLEEIDDMSLRTVEYVVFDEADCLFSMGFAEQLHKILAQLGENRQTLLFSATLPSALAEFAKAGLRDPQLVRLDLETKISPDLKLAFFTLRQEEKYAALLYLIREQISSDQQTLIFVSTKYHVEFIYSLFREDGIVASVCYGDMDQDARKIHVSKFRARKTMLLIVTDVAARGIDIPLLDNVVNFDFPPKPKLFVHRVGRAARAGRTGTAFSFVTTEDMPYLLDLHLFLSKPIRPAPTEEEVLRDMDGAMTRIDQAVANGGTVYGRFPQRAIDLLSDRVREIIESCTELTALLTPSSKAFGLYTKTKAKPSRESIKRVKDLPREGLHPMFRDVLGGDELTALAFSERLKEFRPKQTILEAEGEAAKSKNQQGPSGQWVDVMKMKRAVHEEVINKVRQQQHSRDHVEKEIESEHSPSKHKRKQASGTKRKPQSFKDDEYFISSVPTNQHFEAGLSVRANQGFESNRLEAAVLDLNADNSEGLQKQKSTYHWDKRSKKYVKLNNGERVTASGKVKTESGAKVKANKTGIYKKWKERSHKKVSLKGANDDSTTGAASSAGTPGFRGDNRRFKGGKGHKSVPNAHIRSEIKDLEQVRKERQKKADRVSYLKSKNKKGKKFGKSGKRGKAK</sequence>
<evidence type="ECO:0000313" key="14">
    <source>
        <dbReference type="EMBL" id="KAK4433736.1"/>
    </source>
</evidence>
<dbReference type="AlphaFoldDB" id="A0AAE1YNZ6"/>
<feature type="region of interest" description="Disordered" evidence="10">
    <location>
        <begin position="1"/>
        <end position="29"/>
    </location>
</feature>
<gene>
    <name evidence="14" type="ORF">Salat_0536300</name>
</gene>
<evidence type="ECO:0000256" key="6">
    <source>
        <dbReference type="ARBA" id="ARBA00022840"/>
    </source>
</evidence>
<keyword evidence="15" id="KW-1185">Reference proteome</keyword>
<evidence type="ECO:0000256" key="8">
    <source>
        <dbReference type="ARBA" id="ARBA00047984"/>
    </source>
</evidence>
<evidence type="ECO:0000259" key="11">
    <source>
        <dbReference type="PROSITE" id="PS51192"/>
    </source>
</evidence>
<dbReference type="PANTHER" id="PTHR47959:SF8">
    <property type="entry name" value="RNA HELICASE"/>
    <property type="match status" value="1"/>
</dbReference>
<dbReference type="EMBL" id="JACGWO010000002">
    <property type="protein sequence ID" value="KAK4433736.1"/>
    <property type="molecule type" value="Genomic_DNA"/>
</dbReference>
<evidence type="ECO:0000256" key="5">
    <source>
        <dbReference type="ARBA" id="ARBA00022806"/>
    </source>
</evidence>
<dbReference type="Pfam" id="PF08147">
    <property type="entry name" value="DBP10CT"/>
    <property type="match status" value="1"/>
</dbReference>
<feature type="compositionally biased region" description="Basic residues" evidence="10">
    <location>
        <begin position="768"/>
        <end position="786"/>
    </location>
</feature>
<evidence type="ECO:0000256" key="10">
    <source>
        <dbReference type="SAM" id="MobiDB-lite"/>
    </source>
</evidence>
<keyword evidence="4" id="KW-0378">Hydrolase</keyword>
<dbReference type="GO" id="GO:0005634">
    <property type="term" value="C:nucleus"/>
    <property type="evidence" value="ECO:0007669"/>
    <property type="project" value="InterPro"/>
</dbReference>